<reference evidence="5 6" key="1">
    <citation type="submission" date="2020-02" db="EMBL/GenBank/DDBJ databases">
        <authorList>
            <person name="Ferguson B K."/>
        </authorList>
    </citation>
    <scope>NUCLEOTIDE SEQUENCE [LARGE SCALE GENOMIC DNA]</scope>
</reference>
<dbReference type="AlphaFoldDB" id="A0A6H5IA92"/>
<feature type="region of interest" description="Disordered" evidence="4">
    <location>
        <begin position="553"/>
        <end position="580"/>
    </location>
</feature>
<sequence length="580" mass="66370">MRREVNWENVQERVAFVRQLYPLVLTWRGQLPDLRDIFQPKEIDFILTQDLRNSGEKFTKRNPLYAFVIRTGYRDQPEVDENGEFSLRRSTALHAASKQPGAHEAAVARLFEIYDKFHMNYVDEETGVTHLHVACETGCYDVVEKFLDLGQDPNVLAPNSIGTPLHSACKNDAKNVARLLLERGADPNLADAANGLSPLHVICAWNYGDEMAELLFEMSDVIQHPVRVDALDKHGRTPLHLAARQHHRELVELLLKKGANPNAAAHTGFTPLHEICTKDSDGKMAMIFFDINDQLKQRVQIDARDKLGLTPLQLAVANLAPDVVDFLLGRGADLSSFVLPDEFVFDKCMKDRDRGKVEFRLRYTSGALAVVECLQKRGFRLDRRGALKIIQVIAKNRFLDKPRDKNWYNNQEFKTKAKGLIVKPNLSLYDLVWMLPEQAEKKLTYKDCVKLERSSKFWEMQERLRYSCAAYLGDVIVGGFFRKLMPWMPDFLLLLTRYRLPIVCCQTIINRLTNEEFLKLCLAIVFRLAKVQRFLFVGTKALLRYYIYHGRRSSSSQPCTTITTTSTSTTTAMHAGEEDL</sequence>
<dbReference type="SMART" id="SM00248">
    <property type="entry name" value="ANK"/>
    <property type="match status" value="6"/>
</dbReference>
<keyword evidence="2 3" id="KW-0040">ANK repeat</keyword>
<gene>
    <name evidence="5" type="ORF">TBRA_LOCUS6203</name>
</gene>
<feature type="repeat" description="ANK" evidence="3">
    <location>
        <begin position="307"/>
        <end position="335"/>
    </location>
</feature>
<feature type="repeat" description="ANK" evidence="3">
    <location>
        <begin position="163"/>
        <end position="192"/>
    </location>
</feature>
<keyword evidence="6" id="KW-1185">Reference proteome</keyword>
<feature type="repeat" description="ANK" evidence="3">
    <location>
        <begin position="234"/>
        <end position="266"/>
    </location>
</feature>
<dbReference type="Proteomes" id="UP000479190">
    <property type="component" value="Unassembled WGS sequence"/>
</dbReference>
<evidence type="ECO:0000256" key="4">
    <source>
        <dbReference type="SAM" id="MobiDB-lite"/>
    </source>
</evidence>
<protein>
    <submittedName>
        <fullName evidence="5">Uncharacterized protein</fullName>
    </submittedName>
</protein>
<evidence type="ECO:0000256" key="3">
    <source>
        <dbReference type="PROSITE-ProRule" id="PRU00023"/>
    </source>
</evidence>
<dbReference type="InterPro" id="IPR036770">
    <property type="entry name" value="Ankyrin_rpt-contain_sf"/>
</dbReference>
<dbReference type="Gene3D" id="1.25.40.20">
    <property type="entry name" value="Ankyrin repeat-containing domain"/>
    <property type="match status" value="1"/>
</dbReference>
<evidence type="ECO:0000313" key="6">
    <source>
        <dbReference type="Proteomes" id="UP000479190"/>
    </source>
</evidence>
<accession>A0A6H5IA92</accession>
<dbReference type="InterPro" id="IPR002110">
    <property type="entry name" value="Ankyrin_rpt"/>
</dbReference>
<evidence type="ECO:0000256" key="1">
    <source>
        <dbReference type="ARBA" id="ARBA00022737"/>
    </source>
</evidence>
<dbReference type="PANTHER" id="PTHR24198:SF165">
    <property type="entry name" value="ANKYRIN REPEAT-CONTAINING PROTEIN-RELATED"/>
    <property type="match status" value="1"/>
</dbReference>
<keyword evidence="1" id="KW-0677">Repeat</keyword>
<dbReference type="SUPFAM" id="SSF48403">
    <property type="entry name" value="Ankyrin repeat"/>
    <property type="match status" value="1"/>
</dbReference>
<dbReference type="OrthoDB" id="7462866at2759"/>
<evidence type="ECO:0000256" key="2">
    <source>
        <dbReference type="ARBA" id="ARBA00023043"/>
    </source>
</evidence>
<evidence type="ECO:0000313" key="5">
    <source>
        <dbReference type="EMBL" id="CAB0034305.1"/>
    </source>
</evidence>
<dbReference type="PROSITE" id="PS50088">
    <property type="entry name" value="ANK_REPEAT"/>
    <property type="match status" value="4"/>
</dbReference>
<proteinExistence type="predicted"/>
<feature type="repeat" description="ANK" evidence="3">
    <location>
        <begin position="126"/>
        <end position="158"/>
    </location>
</feature>
<dbReference type="PROSITE" id="PS50297">
    <property type="entry name" value="ANK_REP_REGION"/>
    <property type="match status" value="4"/>
</dbReference>
<dbReference type="PRINTS" id="PR01415">
    <property type="entry name" value="ANKYRIN"/>
</dbReference>
<name>A0A6H5IA92_9HYME</name>
<dbReference type="Pfam" id="PF12796">
    <property type="entry name" value="Ank_2"/>
    <property type="match status" value="2"/>
</dbReference>
<dbReference type="EMBL" id="CADCXV010000739">
    <property type="protein sequence ID" value="CAB0034305.1"/>
    <property type="molecule type" value="Genomic_DNA"/>
</dbReference>
<dbReference type="PANTHER" id="PTHR24198">
    <property type="entry name" value="ANKYRIN REPEAT AND PROTEIN KINASE DOMAIN-CONTAINING PROTEIN"/>
    <property type="match status" value="1"/>
</dbReference>
<dbReference type="Pfam" id="PF00023">
    <property type="entry name" value="Ank"/>
    <property type="match status" value="1"/>
</dbReference>
<feature type="compositionally biased region" description="Low complexity" evidence="4">
    <location>
        <begin position="553"/>
        <end position="571"/>
    </location>
</feature>
<organism evidence="5 6">
    <name type="scientific">Trichogramma brassicae</name>
    <dbReference type="NCBI Taxonomy" id="86971"/>
    <lineage>
        <taxon>Eukaryota</taxon>
        <taxon>Metazoa</taxon>
        <taxon>Ecdysozoa</taxon>
        <taxon>Arthropoda</taxon>
        <taxon>Hexapoda</taxon>
        <taxon>Insecta</taxon>
        <taxon>Pterygota</taxon>
        <taxon>Neoptera</taxon>
        <taxon>Endopterygota</taxon>
        <taxon>Hymenoptera</taxon>
        <taxon>Apocrita</taxon>
        <taxon>Proctotrupomorpha</taxon>
        <taxon>Chalcidoidea</taxon>
        <taxon>Trichogrammatidae</taxon>
        <taxon>Trichogramma</taxon>
    </lineage>
</organism>